<organism evidence="2 3">
    <name type="scientific">Ensete ventricosum</name>
    <name type="common">Abyssinian banana</name>
    <name type="synonym">Musa ensete</name>
    <dbReference type="NCBI Taxonomy" id="4639"/>
    <lineage>
        <taxon>Eukaryota</taxon>
        <taxon>Viridiplantae</taxon>
        <taxon>Streptophyta</taxon>
        <taxon>Embryophyta</taxon>
        <taxon>Tracheophyta</taxon>
        <taxon>Spermatophyta</taxon>
        <taxon>Magnoliopsida</taxon>
        <taxon>Liliopsida</taxon>
        <taxon>Zingiberales</taxon>
        <taxon>Musaceae</taxon>
        <taxon>Ensete</taxon>
    </lineage>
</organism>
<feature type="compositionally biased region" description="Basic residues" evidence="1">
    <location>
        <begin position="25"/>
        <end position="37"/>
    </location>
</feature>
<gene>
    <name evidence="2" type="ORF">B296_00056555</name>
</gene>
<protein>
    <submittedName>
        <fullName evidence="2">Uncharacterized protein</fullName>
    </submittedName>
</protein>
<dbReference type="PANTHER" id="PTHR31865:SF0">
    <property type="entry name" value="EXPRESSED PROTEIN"/>
    <property type="match status" value="1"/>
</dbReference>
<dbReference type="InterPro" id="IPR012881">
    <property type="entry name" value="DUF1685"/>
</dbReference>
<dbReference type="Proteomes" id="UP000287651">
    <property type="component" value="Unassembled WGS sequence"/>
</dbReference>
<reference evidence="2 3" key="1">
    <citation type="journal article" date="2014" name="Agronomy (Basel)">
        <title>A Draft Genome Sequence for Ensete ventricosum, the Drought-Tolerant Tree Against Hunger.</title>
        <authorList>
            <person name="Harrison J."/>
            <person name="Moore K.A."/>
            <person name="Paszkiewicz K."/>
            <person name="Jones T."/>
            <person name="Grant M."/>
            <person name="Ambacheew D."/>
            <person name="Muzemil S."/>
            <person name="Studholme D.J."/>
        </authorList>
    </citation>
    <scope>NUCLEOTIDE SEQUENCE [LARGE SCALE GENOMIC DNA]</scope>
</reference>
<dbReference type="AlphaFoldDB" id="A0A426XSR9"/>
<evidence type="ECO:0000313" key="2">
    <source>
        <dbReference type="EMBL" id="RRT42495.1"/>
    </source>
</evidence>
<feature type="region of interest" description="Disordered" evidence="1">
    <location>
        <begin position="1"/>
        <end position="47"/>
    </location>
</feature>
<sequence length="202" mass="21978">MGSSSAEAAYPVPIPNLNPNMSPKRLGKKKKTKKQAQRRMEEEVEDMGLEEAWKAAWPRKSRPGGGVTLEGYVEVAEGADRTADGADVVGRTRSLTDDDLDELKGCLDLGFGFSYEEIPELRGTLPALELCYSMSRLMEPAGEASVAAEPCAAPPVANWKISSPGKIPFFSSCLVKIWLVCRGFRSIGLIGDSDLEEKIRTL</sequence>
<dbReference type="PANTHER" id="PTHR31865">
    <property type="entry name" value="OSJNBA0071G03.3 PROTEIN"/>
    <property type="match status" value="1"/>
</dbReference>
<evidence type="ECO:0000313" key="3">
    <source>
        <dbReference type="Proteomes" id="UP000287651"/>
    </source>
</evidence>
<evidence type="ECO:0000256" key="1">
    <source>
        <dbReference type="SAM" id="MobiDB-lite"/>
    </source>
</evidence>
<proteinExistence type="predicted"/>
<name>A0A426XSR9_ENSVE</name>
<dbReference type="EMBL" id="AMZH03017801">
    <property type="protein sequence ID" value="RRT42495.1"/>
    <property type="molecule type" value="Genomic_DNA"/>
</dbReference>
<dbReference type="Pfam" id="PF07939">
    <property type="entry name" value="DUF1685"/>
    <property type="match status" value="1"/>
</dbReference>
<comment type="caution">
    <text evidence="2">The sequence shown here is derived from an EMBL/GenBank/DDBJ whole genome shotgun (WGS) entry which is preliminary data.</text>
</comment>
<accession>A0A426XSR9</accession>